<keyword evidence="3" id="KW-1185">Reference proteome</keyword>
<evidence type="ECO:0000256" key="1">
    <source>
        <dbReference type="SAM" id="MobiDB-lite"/>
    </source>
</evidence>
<dbReference type="AlphaFoldDB" id="A0A9Q0E1I3"/>
<reference evidence="2" key="1">
    <citation type="submission" date="2022-07" db="EMBL/GenBank/DDBJ databases">
        <title>Chromosome-level genome of Muraenolepis orangiensis.</title>
        <authorList>
            <person name="Kim J."/>
        </authorList>
    </citation>
    <scope>NUCLEOTIDE SEQUENCE</scope>
    <source>
        <strain evidence="2">KU_S4_2022</strain>
        <tissue evidence="2">Muscle</tissue>
    </source>
</reference>
<gene>
    <name evidence="2" type="ORF">NHX12_032823</name>
</gene>
<name>A0A9Q0E1I3_9TELE</name>
<feature type="compositionally biased region" description="Basic and acidic residues" evidence="1">
    <location>
        <begin position="31"/>
        <end position="65"/>
    </location>
</feature>
<dbReference type="EMBL" id="JANIIK010000048">
    <property type="protein sequence ID" value="KAJ3598860.1"/>
    <property type="molecule type" value="Genomic_DNA"/>
</dbReference>
<accession>A0A9Q0E1I3</accession>
<sequence length="78" mass="8857">MSSNVNRANPGDRASVCVFEDHGFRSPTVETWRRGDTEARRHGDTEARRRGDTETRRRGDATSGEKHTVCFLLLIKEP</sequence>
<evidence type="ECO:0000313" key="3">
    <source>
        <dbReference type="Proteomes" id="UP001148018"/>
    </source>
</evidence>
<dbReference type="Proteomes" id="UP001148018">
    <property type="component" value="Unassembled WGS sequence"/>
</dbReference>
<evidence type="ECO:0000313" key="2">
    <source>
        <dbReference type="EMBL" id="KAJ3598860.1"/>
    </source>
</evidence>
<comment type="caution">
    <text evidence="2">The sequence shown here is derived from an EMBL/GenBank/DDBJ whole genome shotgun (WGS) entry which is preliminary data.</text>
</comment>
<proteinExistence type="predicted"/>
<feature type="region of interest" description="Disordered" evidence="1">
    <location>
        <begin position="30"/>
        <end position="65"/>
    </location>
</feature>
<organism evidence="2 3">
    <name type="scientific">Muraenolepis orangiensis</name>
    <name type="common">Patagonian moray cod</name>
    <dbReference type="NCBI Taxonomy" id="630683"/>
    <lineage>
        <taxon>Eukaryota</taxon>
        <taxon>Metazoa</taxon>
        <taxon>Chordata</taxon>
        <taxon>Craniata</taxon>
        <taxon>Vertebrata</taxon>
        <taxon>Euteleostomi</taxon>
        <taxon>Actinopterygii</taxon>
        <taxon>Neopterygii</taxon>
        <taxon>Teleostei</taxon>
        <taxon>Neoteleostei</taxon>
        <taxon>Acanthomorphata</taxon>
        <taxon>Zeiogadaria</taxon>
        <taxon>Gadariae</taxon>
        <taxon>Gadiformes</taxon>
        <taxon>Muraenolepidoidei</taxon>
        <taxon>Muraenolepididae</taxon>
        <taxon>Muraenolepis</taxon>
    </lineage>
</organism>
<protein>
    <submittedName>
        <fullName evidence="2">Uncharacterized protein</fullName>
    </submittedName>
</protein>